<evidence type="ECO:0000256" key="1">
    <source>
        <dbReference type="ARBA" id="ARBA00022679"/>
    </source>
</evidence>
<dbReference type="GO" id="GO:0009423">
    <property type="term" value="P:chorismate biosynthetic process"/>
    <property type="evidence" value="ECO:0007669"/>
    <property type="project" value="TreeGrafter"/>
</dbReference>
<organism evidence="3 4">
    <name type="scientific">Rodentibacter pneumotropicus</name>
    <dbReference type="NCBI Taxonomy" id="758"/>
    <lineage>
        <taxon>Bacteria</taxon>
        <taxon>Pseudomonadati</taxon>
        <taxon>Pseudomonadota</taxon>
        <taxon>Gammaproteobacteria</taxon>
        <taxon>Pasteurellales</taxon>
        <taxon>Pasteurellaceae</taxon>
        <taxon>Rodentibacter</taxon>
    </lineage>
</organism>
<name>A0A448MMT2_9PAST</name>
<evidence type="ECO:0000313" key="3">
    <source>
        <dbReference type="EMBL" id="VEH66487.1"/>
    </source>
</evidence>
<dbReference type="Proteomes" id="UP000278733">
    <property type="component" value="Chromosome"/>
</dbReference>
<feature type="domain" description="Enolpyruvate transferase" evidence="2">
    <location>
        <begin position="1"/>
        <end position="47"/>
    </location>
</feature>
<gene>
    <name evidence="3" type="primary">aroA_2</name>
    <name evidence="3" type="ORF">NCTC8284_01655</name>
</gene>
<reference evidence="3 4" key="1">
    <citation type="submission" date="2018-12" db="EMBL/GenBank/DDBJ databases">
        <authorList>
            <consortium name="Pathogen Informatics"/>
        </authorList>
    </citation>
    <scope>NUCLEOTIDE SEQUENCE [LARGE SCALE GENOMIC DNA]</scope>
    <source>
        <strain evidence="3 4">NCTC8284</strain>
    </source>
</reference>
<dbReference type="Gene3D" id="3.65.10.10">
    <property type="entry name" value="Enolpyruvate transferase domain"/>
    <property type="match status" value="1"/>
</dbReference>
<dbReference type="EMBL" id="LR134405">
    <property type="protein sequence ID" value="VEH66487.1"/>
    <property type="molecule type" value="Genomic_DNA"/>
</dbReference>
<dbReference type="InterPro" id="IPR001986">
    <property type="entry name" value="Enolpyruvate_Tfrase_dom"/>
</dbReference>
<sequence length="61" mass="6936">MAAPLSENDVEIEVIGELVSKPYIDITLAMMEDFGINVTNHKYKLSILKVTNPIFHPVHIW</sequence>
<accession>A0A448MMT2</accession>
<dbReference type="PANTHER" id="PTHR21090">
    <property type="entry name" value="AROM/DEHYDROQUINATE SYNTHASE"/>
    <property type="match status" value="1"/>
</dbReference>
<dbReference type="Pfam" id="PF00275">
    <property type="entry name" value="EPSP_synthase"/>
    <property type="match status" value="1"/>
</dbReference>
<dbReference type="AlphaFoldDB" id="A0A448MMT2"/>
<dbReference type="KEGG" id="rpne:NCTC8284_01655"/>
<dbReference type="GO" id="GO:0003866">
    <property type="term" value="F:3-phosphoshikimate 1-carboxyvinyltransferase activity"/>
    <property type="evidence" value="ECO:0007669"/>
    <property type="project" value="UniProtKB-EC"/>
</dbReference>
<dbReference type="EC" id="2.5.1.19" evidence="3"/>
<protein>
    <submittedName>
        <fullName evidence="3">3-phosphoshikimate 1-carboxyvinyltransferase</fullName>
        <ecNumber evidence="3">2.5.1.19</ecNumber>
    </submittedName>
</protein>
<dbReference type="InterPro" id="IPR013792">
    <property type="entry name" value="RNA3'P_cycl/enolpyr_Trfase_a/b"/>
</dbReference>
<keyword evidence="1 3" id="KW-0808">Transferase</keyword>
<dbReference type="InterPro" id="IPR036968">
    <property type="entry name" value="Enolpyruvate_Tfrase_sf"/>
</dbReference>
<evidence type="ECO:0000313" key="4">
    <source>
        <dbReference type="Proteomes" id="UP000278733"/>
    </source>
</evidence>
<dbReference type="PANTHER" id="PTHR21090:SF5">
    <property type="entry name" value="PENTAFUNCTIONAL AROM POLYPEPTIDE"/>
    <property type="match status" value="1"/>
</dbReference>
<dbReference type="SUPFAM" id="SSF55205">
    <property type="entry name" value="EPT/RTPC-like"/>
    <property type="match status" value="1"/>
</dbReference>
<proteinExistence type="predicted"/>
<evidence type="ECO:0000259" key="2">
    <source>
        <dbReference type="Pfam" id="PF00275"/>
    </source>
</evidence>